<reference evidence="1" key="1">
    <citation type="submission" date="2021-06" db="EMBL/GenBank/DDBJ databases">
        <authorList>
            <person name="Hodson N. C."/>
            <person name="Mongue J. A."/>
            <person name="Jaron S. K."/>
        </authorList>
    </citation>
    <scope>NUCLEOTIDE SEQUENCE</scope>
</reference>
<name>A0A8J2K494_9HEXA</name>
<evidence type="ECO:0000313" key="2">
    <source>
        <dbReference type="Proteomes" id="UP000708208"/>
    </source>
</evidence>
<organism evidence="1 2">
    <name type="scientific">Allacma fusca</name>
    <dbReference type="NCBI Taxonomy" id="39272"/>
    <lineage>
        <taxon>Eukaryota</taxon>
        <taxon>Metazoa</taxon>
        <taxon>Ecdysozoa</taxon>
        <taxon>Arthropoda</taxon>
        <taxon>Hexapoda</taxon>
        <taxon>Collembola</taxon>
        <taxon>Symphypleona</taxon>
        <taxon>Sminthuridae</taxon>
        <taxon>Allacma</taxon>
    </lineage>
</organism>
<evidence type="ECO:0000313" key="1">
    <source>
        <dbReference type="EMBL" id="CAG7733043.1"/>
    </source>
</evidence>
<dbReference type="EMBL" id="CAJVCH010242247">
    <property type="protein sequence ID" value="CAG7733043.1"/>
    <property type="molecule type" value="Genomic_DNA"/>
</dbReference>
<sequence length="295" mass="34222">MGMFRGQVFQNPIDTGIKNSLTLINVTNPDTGEKIPGHHTFFQNDILSVTGLTAPPEGRKKAVETVMDTVVLTNLVDLNCLMDALKDNEDVGCYVPGVSMGRFSSPKLIVLNVRYVLVIIPIEKFQENSEMKSEFWKIMAARFFSTDKFTKIFFDSRGTTDYLYNRYSISTKRVLDLQFTEHCLKREMEPSYVRDYDPYYRMESVSFLDLLKEYMPYDVPPCDLSFLGNANKLRDLGPHELNSTEKKYCALRAKYLIKLKYEMFQRIFLPAQIAVERKSREMIAKENVVLFEVRR</sequence>
<gene>
    <name evidence="1" type="ORF">AFUS01_LOCUS21514</name>
</gene>
<evidence type="ECO:0008006" key="3">
    <source>
        <dbReference type="Google" id="ProtNLM"/>
    </source>
</evidence>
<dbReference type="AlphaFoldDB" id="A0A8J2K494"/>
<protein>
    <recommendedName>
        <fullName evidence="3">3'-5' exonuclease domain-containing protein</fullName>
    </recommendedName>
</protein>
<comment type="caution">
    <text evidence="1">The sequence shown here is derived from an EMBL/GenBank/DDBJ whole genome shotgun (WGS) entry which is preliminary data.</text>
</comment>
<accession>A0A8J2K494</accession>
<keyword evidence="2" id="KW-1185">Reference proteome</keyword>
<proteinExistence type="predicted"/>
<dbReference type="Proteomes" id="UP000708208">
    <property type="component" value="Unassembled WGS sequence"/>
</dbReference>